<name>X1NBB6_9ZZZZ</name>
<evidence type="ECO:0000259" key="4">
    <source>
        <dbReference type="SMART" id="SM01386"/>
    </source>
</evidence>
<dbReference type="Pfam" id="PF00312">
    <property type="entry name" value="Ribosomal_S15"/>
    <property type="match status" value="1"/>
</dbReference>
<dbReference type="GO" id="GO:0006412">
    <property type="term" value="P:translation"/>
    <property type="evidence" value="ECO:0007669"/>
    <property type="project" value="InterPro"/>
</dbReference>
<evidence type="ECO:0000256" key="1">
    <source>
        <dbReference type="ARBA" id="ARBA00008434"/>
    </source>
</evidence>
<evidence type="ECO:0000313" key="5">
    <source>
        <dbReference type="EMBL" id="GAI15944.1"/>
    </source>
</evidence>
<accession>X1NBB6</accession>
<proteinExistence type="inferred from homology"/>
<dbReference type="GO" id="GO:0070181">
    <property type="term" value="F:small ribosomal subunit rRNA binding"/>
    <property type="evidence" value="ECO:0007669"/>
    <property type="project" value="TreeGrafter"/>
</dbReference>
<dbReference type="SMART" id="SM01387">
    <property type="entry name" value="Ribosomal_S15"/>
    <property type="match status" value="1"/>
</dbReference>
<keyword evidence="2" id="KW-0689">Ribosomal protein</keyword>
<dbReference type="Gene3D" id="4.10.860.130">
    <property type="match status" value="1"/>
</dbReference>
<feature type="non-terminal residue" evidence="5">
    <location>
        <position position="121"/>
    </location>
</feature>
<dbReference type="SMART" id="SM01386">
    <property type="entry name" value="Ribosomal_S13_N"/>
    <property type="match status" value="1"/>
</dbReference>
<comment type="caution">
    <text evidence="5">The sequence shown here is derived from an EMBL/GenBank/DDBJ whole genome shotgun (WGS) entry which is preliminary data.</text>
</comment>
<dbReference type="InterPro" id="IPR023029">
    <property type="entry name" value="Ribosomal_uS15_arc_euk"/>
</dbReference>
<dbReference type="SUPFAM" id="SSF47060">
    <property type="entry name" value="S15/NS1 RNA-binding domain"/>
    <property type="match status" value="1"/>
</dbReference>
<comment type="similarity">
    <text evidence="1">Belongs to the universal ribosomal protein uS15 family.</text>
</comment>
<dbReference type="Gene3D" id="1.10.287.10">
    <property type="entry name" value="S15/NS1, RNA-binding"/>
    <property type="match status" value="1"/>
</dbReference>
<protein>
    <recommendedName>
        <fullName evidence="4">Small ribosomal subunit protein uS15 N-terminal domain-containing protein</fullName>
    </recommendedName>
</protein>
<keyword evidence="3" id="KW-0687">Ribonucleoprotein</keyword>
<dbReference type="InterPro" id="IPR000589">
    <property type="entry name" value="Ribosomal_uS15"/>
</dbReference>
<organism evidence="5">
    <name type="scientific">marine sediment metagenome</name>
    <dbReference type="NCBI Taxonomy" id="412755"/>
    <lineage>
        <taxon>unclassified sequences</taxon>
        <taxon>metagenomes</taxon>
        <taxon>ecological metagenomes</taxon>
    </lineage>
</organism>
<evidence type="ECO:0000256" key="3">
    <source>
        <dbReference type="ARBA" id="ARBA00023274"/>
    </source>
</evidence>
<dbReference type="InterPro" id="IPR009068">
    <property type="entry name" value="uS15_NS1_RNA-bd_sf"/>
</dbReference>
<evidence type="ECO:0000256" key="2">
    <source>
        <dbReference type="ARBA" id="ARBA00022980"/>
    </source>
</evidence>
<gene>
    <name evidence="5" type="ORF">S06H3_18590</name>
</gene>
<reference evidence="5" key="1">
    <citation type="journal article" date="2014" name="Front. Microbiol.">
        <title>High frequency of phylogenetically diverse reductive dehalogenase-homologous genes in deep subseafloor sedimentary metagenomes.</title>
        <authorList>
            <person name="Kawai M."/>
            <person name="Futagami T."/>
            <person name="Toyoda A."/>
            <person name="Takaki Y."/>
            <person name="Nishi S."/>
            <person name="Hori S."/>
            <person name="Arai W."/>
            <person name="Tsubouchi T."/>
            <person name="Morono Y."/>
            <person name="Uchiyama I."/>
            <person name="Ito T."/>
            <person name="Fujiyama A."/>
            <person name="Inagaki F."/>
            <person name="Takami H."/>
        </authorList>
    </citation>
    <scope>NUCLEOTIDE SEQUENCE</scope>
    <source>
        <strain evidence="5">Expedition CK06-06</strain>
    </source>
</reference>
<dbReference type="GO" id="GO:0003735">
    <property type="term" value="F:structural constituent of ribosome"/>
    <property type="evidence" value="ECO:0007669"/>
    <property type="project" value="InterPro"/>
</dbReference>
<dbReference type="InterPro" id="IPR012606">
    <property type="entry name" value="Ribosomal_uS15_N"/>
</dbReference>
<dbReference type="PANTHER" id="PTHR11885:SF6">
    <property type="entry name" value="SMALL RIBOSOMAL SUBUNIT PROTEIN US15"/>
    <property type="match status" value="1"/>
</dbReference>
<dbReference type="Pfam" id="PF08069">
    <property type="entry name" value="Ribosomal_S13_N"/>
    <property type="match status" value="1"/>
</dbReference>
<dbReference type="PROSITE" id="PS00362">
    <property type="entry name" value="RIBOSOMAL_S15"/>
    <property type="match status" value="1"/>
</dbReference>
<feature type="domain" description="Small ribosomal subunit protein uS15 N-terminal" evidence="4">
    <location>
        <begin position="1"/>
        <end position="48"/>
    </location>
</feature>
<sequence>MANEQKGRASAKLNELSSSDIEELVVKLAKEGVPPSKIGLVLRDQHAVSSVEKVTGKSMGQILDAHGLKPEIPEDLLNKIKKAVLLYSHLDRNPMDFGTKRALEMVEAEINKLAKYYKRKG</sequence>
<dbReference type="PANTHER" id="PTHR11885">
    <property type="entry name" value="RIBOSOMAL PROTEIN S15P/S13E"/>
    <property type="match status" value="1"/>
</dbReference>
<dbReference type="AlphaFoldDB" id="X1NBB6"/>
<dbReference type="EMBL" id="BARV01009423">
    <property type="protein sequence ID" value="GAI15944.1"/>
    <property type="molecule type" value="Genomic_DNA"/>
</dbReference>
<dbReference type="GO" id="GO:0022627">
    <property type="term" value="C:cytosolic small ribosomal subunit"/>
    <property type="evidence" value="ECO:0007669"/>
    <property type="project" value="TreeGrafter"/>
</dbReference>